<keyword evidence="2" id="KW-1185">Reference proteome</keyword>
<protein>
    <submittedName>
        <fullName evidence="1">Uncharacterized protein</fullName>
    </submittedName>
</protein>
<name>A0A9Q1CPJ5_HOLLE</name>
<accession>A0A9Q1CPJ5</accession>
<dbReference type="Proteomes" id="UP001152320">
    <property type="component" value="Chromosome 1"/>
</dbReference>
<comment type="caution">
    <text evidence="1">The sequence shown here is derived from an EMBL/GenBank/DDBJ whole genome shotgun (WGS) entry which is preliminary data.</text>
</comment>
<organism evidence="1 2">
    <name type="scientific">Holothuria leucospilota</name>
    <name type="common">Black long sea cucumber</name>
    <name type="synonym">Mertensiothuria leucospilota</name>
    <dbReference type="NCBI Taxonomy" id="206669"/>
    <lineage>
        <taxon>Eukaryota</taxon>
        <taxon>Metazoa</taxon>
        <taxon>Echinodermata</taxon>
        <taxon>Eleutherozoa</taxon>
        <taxon>Echinozoa</taxon>
        <taxon>Holothuroidea</taxon>
        <taxon>Aspidochirotacea</taxon>
        <taxon>Aspidochirotida</taxon>
        <taxon>Holothuriidae</taxon>
        <taxon>Holothuria</taxon>
    </lineage>
</organism>
<proteinExistence type="predicted"/>
<dbReference type="AlphaFoldDB" id="A0A9Q1CPJ5"/>
<gene>
    <name evidence="1" type="ORF">HOLleu_01145</name>
</gene>
<sequence>MRKKPSASTLALEAIITYKSNKTAQWKEPPAEEERSKYLCLARKSVARQKRFVERLTTIQEGRERNEVAKKEALQKLEEQDIARKTPD</sequence>
<reference evidence="1" key="1">
    <citation type="submission" date="2021-10" db="EMBL/GenBank/DDBJ databases">
        <title>Tropical sea cucumber genome reveals ecological adaptation and Cuvierian tubules defense mechanism.</title>
        <authorList>
            <person name="Chen T."/>
        </authorList>
    </citation>
    <scope>NUCLEOTIDE SEQUENCE</scope>
    <source>
        <strain evidence="1">Nanhai2018</strain>
        <tissue evidence="1">Muscle</tissue>
    </source>
</reference>
<dbReference type="EMBL" id="JAIZAY010000001">
    <property type="protein sequence ID" value="KAJ8048715.1"/>
    <property type="molecule type" value="Genomic_DNA"/>
</dbReference>
<evidence type="ECO:0000313" key="2">
    <source>
        <dbReference type="Proteomes" id="UP001152320"/>
    </source>
</evidence>
<evidence type="ECO:0000313" key="1">
    <source>
        <dbReference type="EMBL" id="KAJ8048715.1"/>
    </source>
</evidence>